<evidence type="ECO:0000313" key="6">
    <source>
        <dbReference type="Proteomes" id="UP001256827"/>
    </source>
</evidence>
<feature type="domain" description="AMP-binding enzyme C-terminal" evidence="4">
    <location>
        <begin position="424"/>
        <end position="499"/>
    </location>
</feature>
<dbReference type="PANTHER" id="PTHR43201">
    <property type="entry name" value="ACYL-COA SYNTHETASE"/>
    <property type="match status" value="1"/>
</dbReference>
<dbReference type="InterPro" id="IPR025110">
    <property type="entry name" value="AMP-bd_C"/>
</dbReference>
<dbReference type="InterPro" id="IPR000873">
    <property type="entry name" value="AMP-dep_synth/lig_dom"/>
</dbReference>
<evidence type="ECO:0000256" key="1">
    <source>
        <dbReference type="ARBA" id="ARBA00006432"/>
    </source>
</evidence>
<dbReference type="Gene3D" id="3.30.300.30">
    <property type="match status" value="1"/>
</dbReference>
<dbReference type="Pfam" id="PF00501">
    <property type="entry name" value="AMP-binding"/>
    <property type="match status" value="1"/>
</dbReference>
<dbReference type="Pfam" id="PF13193">
    <property type="entry name" value="AMP-binding_C"/>
    <property type="match status" value="1"/>
</dbReference>
<feature type="domain" description="AMP-dependent synthetase/ligase" evidence="3">
    <location>
        <begin position="13"/>
        <end position="373"/>
    </location>
</feature>
<sequence length="513" mass="56730">MALERVLSVSQLLEKAAERTPTKEAIYDLARRLTYGELQKEVHQLASALVSLGIREGDRVGVSLPNWHETVELFFAIAKVGAILVPFNPKYRAHEVQYILANSGAKVVFVSEEFEKAGFEGATSLVETVVTVRYEKQGYPSFSELMAKEYRTAFPSVIPDPAHDIFCILYTSGTTGSPKGVMITHRSVVQSGMAIGESLKCHEDDVFIIVSPLFHVFGMSCNLMSAVYYQSKMVLLDKYHPEKALQLIEQEKATVHHAVPTMLTMELQHPDFAAYDLSSLRTGITGASLCPPETIKAVRERMGMNLCVSFGTTETGSVTLTPYDAQGPHVLETVGKAIDGVEIRIVNEQREAVSSGVIGEIACRGFGLMKGYYQLPEQTVQAIDKDGWYYTGDLGTMDEEGYIRFAGRKKEMIIRGGFNIYPQEIEDVLRRHPKVREAAILGLPDPVMGEIVCAAVQLKAEAASTLEEIIEFLRPQFASYKLPSKVVFVDEIPTTASGKIQKTKLKDVLMESV</sequence>
<dbReference type="SUPFAM" id="SSF56801">
    <property type="entry name" value="Acetyl-CoA synthetase-like"/>
    <property type="match status" value="1"/>
</dbReference>
<proteinExistence type="inferred from homology"/>
<accession>A0ABY9TC30</accession>
<dbReference type="EMBL" id="CP134050">
    <property type="protein sequence ID" value="WNC15928.1"/>
    <property type="molecule type" value="Genomic_DNA"/>
</dbReference>
<evidence type="ECO:0000256" key="2">
    <source>
        <dbReference type="ARBA" id="ARBA00022598"/>
    </source>
</evidence>
<keyword evidence="6" id="KW-1185">Reference proteome</keyword>
<dbReference type="Gene3D" id="3.40.50.12780">
    <property type="entry name" value="N-terminal domain of ligase-like"/>
    <property type="match status" value="1"/>
</dbReference>
<evidence type="ECO:0000259" key="4">
    <source>
        <dbReference type="Pfam" id="PF13193"/>
    </source>
</evidence>
<protein>
    <submittedName>
        <fullName evidence="5">Class I adenylate-forming enzyme family protein</fullName>
    </submittedName>
</protein>
<evidence type="ECO:0000259" key="3">
    <source>
        <dbReference type="Pfam" id="PF00501"/>
    </source>
</evidence>
<dbReference type="InterPro" id="IPR020845">
    <property type="entry name" value="AMP-binding_CS"/>
</dbReference>
<dbReference type="RefSeq" id="WP_310770144.1">
    <property type="nucleotide sequence ID" value="NZ_CP134050.1"/>
</dbReference>
<organism evidence="5 6">
    <name type="scientific">Brevibacillus brevis</name>
    <name type="common">Bacillus brevis</name>
    <dbReference type="NCBI Taxonomy" id="1393"/>
    <lineage>
        <taxon>Bacteria</taxon>
        <taxon>Bacillati</taxon>
        <taxon>Bacillota</taxon>
        <taxon>Bacilli</taxon>
        <taxon>Bacillales</taxon>
        <taxon>Paenibacillaceae</taxon>
        <taxon>Brevibacillus</taxon>
    </lineage>
</organism>
<dbReference type="Proteomes" id="UP001256827">
    <property type="component" value="Chromosome"/>
</dbReference>
<keyword evidence="2" id="KW-0436">Ligase</keyword>
<dbReference type="InterPro" id="IPR045851">
    <property type="entry name" value="AMP-bd_C_sf"/>
</dbReference>
<gene>
    <name evidence="5" type="ORF">RGB73_06315</name>
</gene>
<comment type="similarity">
    <text evidence="1">Belongs to the ATP-dependent AMP-binding enzyme family.</text>
</comment>
<dbReference type="PROSITE" id="PS00455">
    <property type="entry name" value="AMP_BINDING"/>
    <property type="match status" value="1"/>
</dbReference>
<dbReference type="InterPro" id="IPR042099">
    <property type="entry name" value="ANL_N_sf"/>
</dbReference>
<dbReference type="PANTHER" id="PTHR43201:SF5">
    <property type="entry name" value="MEDIUM-CHAIN ACYL-COA LIGASE ACSF2, MITOCHONDRIAL"/>
    <property type="match status" value="1"/>
</dbReference>
<dbReference type="NCBIfam" id="NF004837">
    <property type="entry name" value="PRK06187.1"/>
    <property type="match status" value="1"/>
</dbReference>
<evidence type="ECO:0000313" key="5">
    <source>
        <dbReference type="EMBL" id="WNC15928.1"/>
    </source>
</evidence>
<name>A0ABY9TC30_BREBE</name>
<reference evidence="5 6" key="1">
    <citation type="submission" date="2023-09" db="EMBL/GenBank/DDBJ databases">
        <title>Complete Genome and Methylome dissection of Bacillus brevis NEB573 original source of BbsI restriction endonuclease.</title>
        <authorList>
            <person name="Fomenkov A."/>
            <person name="Roberts R.D."/>
        </authorList>
    </citation>
    <scope>NUCLEOTIDE SEQUENCE [LARGE SCALE GENOMIC DNA]</scope>
    <source>
        <strain evidence="5 6">NEB573</strain>
    </source>
</reference>